<gene>
    <name evidence="1" type="ORF">CEXT_712441</name>
</gene>
<reference evidence="1 2" key="1">
    <citation type="submission" date="2021-06" db="EMBL/GenBank/DDBJ databases">
        <title>Caerostris extrusa draft genome.</title>
        <authorList>
            <person name="Kono N."/>
            <person name="Arakawa K."/>
        </authorList>
    </citation>
    <scope>NUCLEOTIDE SEQUENCE [LARGE SCALE GENOMIC DNA]</scope>
</reference>
<accession>A0AAV4U4E2</accession>
<protein>
    <submittedName>
        <fullName evidence="1">Uncharacterized protein</fullName>
    </submittedName>
</protein>
<organism evidence="1 2">
    <name type="scientific">Caerostris extrusa</name>
    <name type="common">Bark spider</name>
    <name type="synonym">Caerostris bankana</name>
    <dbReference type="NCBI Taxonomy" id="172846"/>
    <lineage>
        <taxon>Eukaryota</taxon>
        <taxon>Metazoa</taxon>
        <taxon>Ecdysozoa</taxon>
        <taxon>Arthropoda</taxon>
        <taxon>Chelicerata</taxon>
        <taxon>Arachnida</taxon>
        <taxon>Araneae</taxon>
        <taxon>Araneomorphae</taxon>
        <taxon>Entelegynae</taxon>
        <taxon>Araneoidea</taxon>
        <taxon>Araneidae</taxon>
        <taxon>Caerostris</taxon>
    </lineage>
</organism>
<proteinExistence type="predicted"/>
<comment type="caution">
    <text evidence="1">The sequence shown here is derived from an EMBL/GenBank/DDBJ whole genome shotgun (WGS) entry which is preliminary data.</text>
</comment>
<dbReference type="AlphaFoldDB" id="A0AAV4U4E2"/>
<keyword evidence="2" id="KW-1185">Reference proteome</keyword>
<dbReference type="Proteomes" id="UP001054945">
    <property type="component" value="Unassembled WGS sequence"/>
</dbReference>
<name>A0AAV4U4E2_CAEEX</name>
<evidence type="ECO:0000313" key="1">
    <source>
        <dbReference type="EMBL" id="GIY52605.1"/>
    </source>
</evidence>
<evidence type="ECO:0000313" key="2">
    <source>
        <dbReference type="Proteomes" id="UP001054945"/>
    </source>
</evidence>
<dbReference type="EMBL" id="BPLR01012261">
    <property type="protein sequence ID" value="GIY52605.1"/>
    <property type="molecule type" value="Genomic_DNA"/>
</dbReference>
<sequence length="77" mass="8849">MNYITPHIGGVPLNSYTHRRLLLYFFPPLLLDWGWGKISYRFLSRHISLSNFVHALAAAAIPTIPGSRTTPVWWREG</sequence>